<dbReference type="SMART" id="SM00357">
    <property type="entry name" value="CSP"/>
    <property type="match status" value="1"/>
</dbReference>
<dbReference type="Proteomes" id="UP001560573">
    <property type="component" value="Unassembled WGS sequence"/>
</dbReference>
<keyword evidence="5" id="KW-1185">Reference proteome</keyword>
<gene>
    <name evidence="4" type="ORF">QTN47_20045</name>
</gene>
<evidence type="ECO:0000259" key="3">
    <source>
        <dbReference type="PROSITE" id="PS51857"/>
    </source>
</evidence>
<dbReference type="EMBL" id="JAULBC010000007">
    <property type="protein sequence ID" value="MEX6689809.1"/>
    <property type="molecule type" value="Genomic_DNA"/>
</dbReference>
<feature type="compositionally biased region" description="Basic and acidic residues" evidence="2">
    <location>
        <begin position="22"/>
        <end position="36"/>
    </location>
</feature>
<protein>
    <submittedName>
        <fullName evidence="4">Cold shock domain-containing protein</fullName>
    </submittedName>
</protein>
<evidence type="ECO:0000256" key="1">
    <source>
        <dbReference type="RuleBase" id="RU000408"/>
    </source>
</evidence>
<accession>A0ABV3ZMW5</accession>
<dbReference type="InterPro" id="IPR002059">
    <property type="entry name" value="CSP_DNA-bd"/>
</dbReference>
<dbReference type="InterPro" id="IPR012340">
    <property type="entry name" value="NA-bd_OB-fold"/>
</dbReference>
<dbReference type="CDD" id="cd04458">
    <property type="entry name" value="CSP_CDS"/>
    <property type="match status" value="1"/>
</dbReference>
<evidence type="ECO:0000256" key="2">
    <source>
        <dbReference type="SAM" id="MobiDB-lite"/>
    </source>
</evidence>
<dbReference type="InterPro" id="IPR019844">
    <property type="entry name" value="CSD_CS"/>
</dbReference>
<sequence>MSKSKESFSKKEKEKKRMQKKQMKETKKLERMANNDKGKTLDEMYAYVDEFGNLTSTPPQDRPNKELRVNRNLPAATGGNSHNEQKPRKGIVTFFNAAKGFGFIRDLQTNERIFMHFSSLTEQVEQDMEVTFEVQHSTRGLTAAKVKPVTGN</sequence>
<dbReference type="InterPro" id="IPR011129">
    <property type="entry name" value="CSD"/>
</dbReference>
<dbReference type="Gene3D" id="2.40.50.140">
    <property type="entry name" value="Nucleic acid-binding proteins"/>
    <property type="match status" value="1"/>
</dbReference>
<evidence type="ECO:0000313" key="4">
    <source>
        <dbReference type="EMBL" id="MEX6689809.1"/>
    </source>
</evidence>
<reference evidence="4 5" key="1">
    <citation type="submission" date="2023-07" db="EMBL/GenBank/DDBJ databases">
        <authorList>
            <person name="Lian W.-H."/>
        </authorList>
    </citation>
    <scope>NUCLEOTIDE SEQUENCE [LARGE SCALE GENOMIC DNA]</scope>
    <source>
        <strain evidence="4 5">SYSU DXS3180</strain>
    </source>
</reference>
<comment type="caution">
    <text evidence="4">The sequence shown here is derived from an EMBL/GenBank/DDBJ whole genome shotgun (WGS) entry which is preliminary data.</text>
</comment>
<dbReference type="RefSeq" id="WP_369331217.1">
    <property type="nucleotide sequence ID" value="NZ_JAULBC010000007.1"/>
</dbReference>
<dbReference type="PROSITE" id="PS00352">
    <property type="entry name" value="CSD_1"/>
    <property type="match status" value="1"/>
</dbReference>
<feature type="domain" description="CSD" evidence="3">
    <location>
        <begin position="87"/>
        <end position="148"/>
    </location>
</feature>
<comment type="subcellular location">
    <subcellularLocation>
        <location evidence="1">Cytoplasm</location>
    </subcellularLocation>
</comment>
<dbReference type="Pfam" id="PF00313">
    <property type="entry name" value="CSD"/>
    <property type="match status" value="1"/>
</dbReference>
<organism evidence="4 5">
    <name type="scientific">Danxiaibacter flavus</name>
    <dbReference type="NCBI Taxonomy" id="3049108"/>
    <lineage>
        <taxon>Bacteria</taxon>
        <taxon>Pseudomonadati</taxon>
        <taxon>Bacteroidota</taxon>
        <taxon>Chitinophagia</taxon>
        <taxon>Chitinophagales</taxon>
        <taxon>Chitinophagaceae</taxon>
        <taxon>Danxiaibacter</taxon>
    </lineage>
</organism>
<evidence type="ECO:0000313" key="5">
    <source>
        <dbReference type="Proteomes" id="UP001560573"/>
    </source>
</evidence>
<proteinExistence type="predicted"/>
<feature type="region of interest" description="Disordered" evidence="2">
    <location>
        <begin position="1"/>
        <end position="36"/>
    </location>
</feature>
<dbReference type="PROSITE" id="PS51857">
    <property type="entry name" value="CSD_2"/>
    <property type="match status" value="1"/>
</dbReference>
<dbReference type="SUPFAM" id="SSF50249">
    <property type="entry name" value="Nucleic acid-binding proteins"/>
    <property type="match status" value="1"/>
</dbReference>
<name>A0ABV3ZMW5_9BACT</name>
<feature type="compositionally biased region" description="Basic and acidic residues" evidence="2">
    <location>
        <begin position="1"/>
        <end position="12"/>
    </location>
</feature>